<accession>K1UL09</accession>
<name>K1UL09_9ZZZZ</name>
<dbReference type="EMBL" id="AJWY01002064">
    <property type="protein sequence ID" value="EKC78815.1"/>
    <property type="molecule type" value="Genomic_DNA"/>
</dbReference>
<evidence type="ECO:0000313" key="1">
    <source>
        <dbReference type="EMBL" id="EKC78815.1"/>
    </source>
</evidence>
<organism evidence="1">
    <name type="scientific">human gut metagenome</name>
    <dbReference type="NCBI Taxonomy" id="408170"/>
    <lineage>
        <taxon>unclassified sequences</taxon>
        <taxon>metagenomes</taxon>
        <taxon>organismal metagenomes</taxon>
    </lineage>
</organism>
<comment type="caution">
    <text evidence="1">The sequence shown here is derived from an EMBL/GenBank/DDBJ whole genome shotgun (WGS) entry which is preliminary data.</text>
</comment>
<reference evidence="1" key="1">
    <citation type="journal article" date="2013" name="Environ. Microbiol.">
        <title>Microbiota from the distal guts of lean and obese adolescents exhibit partial functional redundancy besides clear differences in community structure.</title>
        <authorList>
            <person name="Ferrer M."/>
            <person name="Ruiz A."/>
            <person name="Lanza F."/>
            <person name="Haange S.B."/>
            <person name="Oberbach A."/>
            <person name="Till H."/>
            <person name="Bargiela R."/>
            <person name="Campoy C."/>
            <person name="Segura M.T."/>
            <person name="Richter M."/>
            <person name="von Bergen M."/>
            <person name="Seifert J."/>
            <person name="Suarez A."/>
        </authorList>
    </citation>
    <scope>NUCLEOTIDE SEQUENCE</scope>
</reference>
<sequence>MDKVFQKFLRSGIELSVVGVECREDNNPYFCTPKGASIFGWAGVDGI</sequence>
<proteinExistence type="predicted"/>
<dbReference type="AlphaFoldDB" id="K1UL09"/>
<protein>
    <submittedName>
        <fullName evidence="1">Uncharacterized protein</fullName>
    </submittedName>
</protein>
<feature type="non-terminal residue" evidence="1">
    <location>
        <position position="47"/>
    </location>
</feature>
<gene>
    <name evidence="1" type="ORF">LEA_03092</name>
</gene>